<dbReference type="AlphaFoldDB" id="A0A160PHT6"/>
<dbReference type="GO" id="GO:0006310">
    <property type="term" value="P:DNA recombination"/>
    <property type="evidence" value="ECO:0007669"/>
    <property type="project" value="TreeGrafter"/>
</dbReference>
<dbReference type="Pfam" id="PF14490">
    <property type="entry name" value="HHH_RecD2"/>
    <property type="match status" value="1"/>
</dbReference>
<sequence length="637" mass="67511">MLDMLTPVGTALIRHLAQDPAFVGIGPAAAARLWDRFGDELPRVLGAGAADLLATVVGEDRAAGLVVAWREHLAVGDIVVWLSENGFDLRLAGRILALWGADAARRLRKRPYDLMALAPWKAVDQAALQSGVKEDDPARLVAAVESVLYDRFEEHHTWIAGDELIEEISQKLEPAGGMAREALRLAVEEGAAFAFADGYQAAGAHMMEGYVAARLSAMMAAPPTGDLVARPITDADVETWLRREQDAAGWTLDPEQRQAVRMGAVAALGLLVGGAGVGKTTVLKAVCGVVEAHGHAVHLVALAGRAAVRMSEATHRPASTIAAFLGRIEAGEVALGPQSLLVVDEASMVDLPTAYRILRRLPDGCRLLLVGDDAQLPPIGFGLVFHKLVALPEVPLVRLIRVHRQAAATGIPHVAVTVRAGTVPKMNGELRGPQPGVVFLDGSSGGQATLDDIVDAVAACGGWRDDMRVLCPTKGGDVGTEAVNAYFHDILTHGRECMAGTGFAVGEPVMFLRNDYRLDLRNGSLGMVTGIATEALEVDFDGVHHELAGRNLDDTALAYAITVHKAQGTAFRRIVVPVAPTRLLDRSLVYTAITRAQEQAVLVGDRKAFEKAVTGPMSAHVRQTGLLSALMTQAAAG</sequence>
<dbReference type="EMBL" id="AP014809">
    <property type="protein sequence ID" value="BAU91943.1"/>
    <property type="molecule type" value="Genomic_DNA"/>
</dbReference>
<dbReference type="Gene3D" id="1.10.10.2220">
    <property type="match status" value="1"/>
</dbReference>
<dbReference type="GO" id="GO:0009338">
    <property type="term" value="C:exodeoxyribonuclease V complex"/>
    <property type="evidence" value="ECO:0007669"/>
    <property type="project" value="TreeGrafter"/>
</dbReference>
<dbReference type="CDD" id="cd17933">
    <property type="entry name" value="DEXSc_RecD-like"/>
    <property type="match status" value="1"/>
</dbReference>
<dbReference type="Gene3D" id="3.40.50.300">
    <property type="entry name" value="P-loop containing nucleotide triphosphate hydrolases"/>
    <property type="match status" value="2"/>
</dbReference>
<dbReference type="InterPro" id="IPR027785">
    <property type="entry name" value="UvrD-like_helicase_C"/>
</dbReference>
<organism evidence="5 6">
    <name type="scientific">Methylorubrum populi</name>
    <dbReference type="NCBI Taxonomy" id="223967"/>
    <lineage>
        <taxon>Bacteria</taxon>
        <taxon>Pseudomonadati</taxon>
        <taxon>Pseudomonadota</taxon>
        <taxon>Alphaproteobacteria</taxon>
        <taxon>Hyphomicrobiales</taxon>
        <taxon>Methylobacteriaceae</taxon>
        <taxon>Methylorubrum</taxon>
    </lineage>
</organism>
<dbReference type="SUPFAM" id="SSF52540">
    <property type="entry name" value="P-loop containing nucleoside triphosphate hydrolases"/>
    <property type="match status" value="2"/>
</dbReference>
<dbReference type="Proteomes" id="UP000218288">
    <property type="component" value="Chromosome"/>
</dbReference>
<accession>A0A160PHT6</accession>
<dbReference type="Gene3D" id="2.30.30.940">
    <property type="match status" value="1"/>
</dbReference>
<evidence type="ECO:0000313" key="6">
    <source>
        <dbReference type="Proteomes" id="UP000218288"/>
    </source>
</evidence>
<dbReference type="GO" id="GO:0017116">
    <property type="term" value="F:single-stranded DNA helicase activity"/>
    <property type="evidence" value="ECO:0007669"/>
    <property type="project" value="TreeGrafter"/>
</dbReference>
<dbReference type="InterPro" id="IPR029493">
    <property type="entry name" value="RecD2-like_HHH"/>
</dbReference>
<dbReference type="Pfam" id="PF13604">
    <property type="entry name" value="AAA_30"/>
    <property type="match status" value="1"/>
</dbReference>
<evidence type="ECO:0000259" key="4">
    <source>
        <dbReference type="Pfam" id="PF14490"/>
    </source>
</evidence>
<feature type="domain" description="ATP-dependent RecD2 DNA helicase-like helix-hairpin-helix" evidence="4">
    <location>
        <begin position="74"/>
        <end position="154"/>
    </location>
</feature>
<dbReference type="InterPro" id="IPR027417">
    <property type="entry name" value="P-loop_NTPase"/>
</dbReference>
<dbReference type="CDD" id="cd18809">
    <property type="entry name" value="SF1_C_RecD"/>
    <property type="match status" value="1"/>
</dbReference>
<keyword evidence="1" id="KW-0547">Nucleotide-binding</keyword>
<gene>
    <name evidence="5" type="ORF">MPPM_3338</name>
</gene>
<dbReference type="PANTHER" id="PTHR43788:SF6">
    <property type="entry name" value="DNA HELICASE B"/>
    <property type="match status" value="1"/>
</dbReference>
<feature type="domain" description="UvrD-like helicase C-terminal" evidence="3">
    <location>
        <begin position="557"/>
        <end position="603"/>
    </location>
</feature>
<name>A0A160PHT6_9HYPH</name>
<evidence type="ECO:0000256" key="1">
    <source>
        <dbReference type="ARBA" id="ARBA00022741"/>
    </source>
</evidence>
<keyword evidence="2" id="KW-0067">ATP-binding</keyword>
<dbReference type="Pfam" id="PF13538">
    <property type="entry name" value="UvrD_C_2"/>
    <property type="match status" value="1"/>
</dbReference>
<evidence type="ECO:0000313" key="5">
    <source>
        <dbReference type="EMBL" id="BAU91943.1"/>
    </source>
</evidence>
<dbReference type="InterPro" id="IPR050534">
    <property type="entry name" value="Coronavir_polyprotein_1ab"/>
</dbReference>
<dbReference type="PANTHER" id="PTHR43788">
    <property type="entry name" value="DNA2/NAM7 HELICASE FAMILY MEMBER"/>
    <property type="match status" value="1"/>
</dbReference>
<evidence type="ECO:0000259" key="3">
    <source>
        <dbReference type="Pfam" id="PF13538"/>
    </source>
</evidence>
<evidence type="ECO:0000256" key="2">
    <source>
        <dbReference type="ARBA" id="ARBA00022840"/>
    </source>
</evidence>
<proteinExistence type="predicted"/>
<dbReference type="GO" id="GO:0005524">
    <property type="term" value="F:ATP binding"/>
    <property type="evidence" value="ECO:0007669"/>
    <property type="project" value="UniProtKB-KW"/>
</dbReference>
<dbReference type="OrthoDB" id="1826980at2"/>
<reference evidence="5 6" key="1">
    <citation type="journal article" date="2016" name="Genome Announc.">
        <title>Complete Genome Sequence of Methylobacterium populi P-1M, Isolated from Pink-Pigmented Household Biofilm.</title>
        <authorList>
            <person name="Morohoshi T."/>
            <person name="Ikeda T."/>
        </authorList>
    </citation>
    <scope>NUCLEOTIDE SEQUENCE [LARGE SCALE GENOMIC DNA]</scope>
    <source>
        <strain evidence="5 6">P-1M</strain>
    </source>
</reference>
<protein>
    <submittedName>
        <fullName evidence="5">Exodeoxyribonuclease V</fullName>
    </submittedName>
</protein>